<gene>
    <name evidence="2" type="ORF">KUL25_00260</name>
    <name evidence="3" type="ORF">KUL25_00265</name>
</gene>
<evidence type="ECO:0000313" key="2">
    <source>
        <dbReference type="EMBL" id="MBY4891192.1"/>
    </source>
</evidence>
<evidence type="ECO:0000313" key="3">
    <source>
        <dbReference type="EMBL" id="QXL87995.1"/>
    </source>
</evidence>
<name>A0A975YG29_9RHOB</name>
<evidence type="ECO:0000256" key="1">
    <source>
        <dbReference type="SAM" id="MobiDB-lite"/>
    </source>
</evidence>
<reference evidence="3 4" key="1">
    <citation type="submission" date="2021-07" db="EMBL/GenBank/DDBJ databases">
        <title>Karlodiniumbacter phycospheric gen. nov., sp. nov., a phycosphere bacterium isolated from karlodinium veneficum.</title>
        <authorList>
            <person name="Peng Y."/>
            <person name="Jiang L."/>
            <person name="Lee J."/>
        </authorList>
    </citation>
    <scope>NUCLEOTIDE SEQUENCE</scope>
    <source>
        <strain evidence="3 4">N5</strain>
    </source>
</reference>
<keyword evidence="4" id="KW-1185">Reference proteome</keyword>
<sequence>MKKDDRELGLHLRQGTGASRQRARGDSPLKLPFRARMQRHNRSLDLVEESLADTSLRAPFDGIVNGVEVQGLGDTPVCGAFDTQCTQRRDHGVLARLRTTEATSISDPLR</sequence>
<feature type="compositionally biased region" description="Basic and acidic residues" evidence="1">
    <location>
        <begin position="1"/>
        <end position="10"/>
    </location>
</feature>
<proteinExistence type="predicted"/>
<dbReference type="RefSeq" id="WP_257891079.1">
    <property type="nucleotide sequence ID" value="NZ_JAIMBW010000001.1"/>
</dbReference>
<dbReference type="EMBL" id="CP078073">
    <property type="protein sequence ID" value="QXL87995.1"/>
    <property type="molecule type" value="Genomic_DNA"/>
</dbReference>
<protein>
    <submittedName>
        <fullName evidence="3">Uncharacterized protein</fullName>
    </submittedName>
</protein>
<accession>A0A975YG29</accession>
<organism evidence="3">
    <name type="scientific">Gymnodinialimonas phycosphaerae</name>
    <dbReference type="NCBI Taxonomy" id="2841589"/>
    <lineage>
        <taxon>Bacteria</taxon>
        <taxon>Pseudomonadati</taxon>
        <taxon>Pseudomonadota</taxon>
        <taxon>Alphaproteobacteria</taxon>
        <taxon>Rhodobacterales</taxon>
        <taxon>Paracoccaceae</taxon>
        <taxon>Gymnodinialimonas</taxon>
    </lineage>
</organism>
<dbReference type="EMBL" id="JAIMBW010000001">
    <property type="protein sequence ID" value="MBY4891192.1"/>
    <property type="molecule type" value="Genomic_DNA"/>
</dbReference>
<evidence type="ECO:0000313" key="4">
    <source>
        <dbReference type="Proteomes" id="UP000693972"/>
    </source>
</evidence>
<feature type="region of interest" description="Disordered" evidence="1">
    <location>
        <begin position="1"/>
        <end position="32"/>
    </location>
</feature>
<dbReference type="Proteomes" id="UP000693972">
    <property type="component" value="Unassembled WGS sequence"/>
</dbReference>
<dbReference type="AlphaFoldDB" id="A0A975YG29"/>